<dbReference type="EMBL" id="JAENIL010000043">
    <property type="protein sequence ID" value="MBK1879220.1"/>
    <property type="molecule type" value="Genomic_DNA"/>
</dbReference>
<organism evidence="2 3">
    <name type="scientific">Pelagicoccus mobilis</name>
    <dbReference type="NCBI Taxonomy" id="415221"/>
    <lineage>
        <taxon>Bacteria</taxon>
        <taxon>Pseudomonadati</taxon>
        <taxon>Verrucomicrobiota</taxon>
        <taxon>Opitutia</taxon>
        <taxon>Puniceicoccales</taxon>
        <taxon>Pelagicoccaceae</taxon>
        <taxon>Pelagicoccus</taxon>
    </lineage>
</organism>
<dbReference type="Proteomes" id="UP000617628">
    <property type="component" value="Unassembled WGS sequence"/>
</dbReference>
<dbReference type="PANTHER" id="PTHR33525:SF3">
    <property type="entry name" value="RIBONUCLEASE Y"/>
    <property type="match status" value="1"/>
</dbReference>
<dbReference type="Pfam" id="PF08668">
    <property type="entry name" value="HDOD"/>
    <property type="match status" value="1"/>
</dbReference>
<dbReference type="RefSeq" id="WP_200357433.1">
    <property type="nucleotide sequence ID" value="NZ_JAENIL010000043.1"/>
</dbReference>
<dbReference type="AlphaFoldDB" id="A0A934RWV6"/>
<dbReference type="InterPro" id="IPR013976">
    <property type="entry name" value="HDOD"/>
</dbReference>
<protein>
    <submittedName>
        <fullName evidence="2">HDOD domain-containing protein</fullName>
    </submittedName>
</protein>
<comment type="caution">
    <text evidence="2">The sequence shown here is derived from an EMBL/GenBank/DDBJ whole genome shotgun (WGS) entry which is preliminary data.</text>
</comment>
<gene>
    <name evidence="2" type="ORF">JIN87_20205</name>
</gene>
<evidence type="ECO:0000313" key="3">
    <source>
        <dbReference type="Proteomes" id="UP000617628"/>
    </source>
</evidence>
<feature type="domain" description="HDOD" evidence="1">
    <location>
        <begin position="18"/>
        <end position="199"/>
    </location>
</feature>
<evidence type="ECO:0000313" key="2">
    <source>
        <dbReference type="EMBL" id="MBK1879220.1"/>
    </source>
</evidence>
<dbReference type="InterPro" id="IPR052340">
    <property type="entry name" value="RNase_Y/CdgJ"/>
</dbReference>
<evidence type="ECO:0000259" key="1">
    <source>
        <dbReference type="PROSITE" id="PS51833"/>
    </source>
</evidence>
<dbReference type="PANTHER" id="PTHR33525">
    <property type="match status" value="1"/>
</dbReference>
<dbReference type="SUPFAM" id="SSF109604">
    <property type="entry name" value="HD-domain/PDEase-like"/>
    <property type="match status" value="1"/>
</dbReference>
<accession>A0A934RWV6</accession>
<reference evidence="2" key="1">
    <citation type="submission" date="2021-01" db="EMBL/GenBank/DDBJ databases">
        <title>Modified the classification status of verrucomicrobia.</title>
        <authorList>
            <person name="Feng X."/>
        </authorList>
    </citation>
    <scope>NUCLEOTIDE SEQUENCE</scope>
    <source>
        <strain evidence="2">KCTC 13126</strain>
    </source>
</reference>
<proteinExistence type="predicted"/>
<dbReference type="PROSITE" id="PS51833">
    <property type="entry name" value="HDOD"/>
    <property type="match status" value="1"/>
</dbReference>
<sequence>MDPVNPTLDDLQQRFETLSPASRIGKSLRSLVAEGNVNPDEILPLIRLEPLLATRILREANLLADRRPDGYLSIEEAVTAIGFQRMYDLIGLYSYAGGSQDLAYSSDHWKRAITCAVCMENLAEKHKLDKHRAYTIGLIHSLAEAVIATESQDSEEADELAHINNRLKKYNHSGLCYNLLNEWGLPSALIDPIRFQYSPLDCQTTGKMACLLNLAKWITGVVREVDELPDQALGPDVLVLNLLGEGEQTLWNLVTDVSDSLHRADSVLQGNYSSC</sequence>
<name>A0A934RWV6_9BACT</name>
<keyword evidence="3" id="KW-1185">Reference proteome</keyword>
<dbReference type="Gene3D" id="1.10.3210.10">
    <property type="entry name" value="Hypothetical protein af1432"/>
    <property type="match status" value="1"/>
</dbReference>